<accession>A0AAI9UH95</accession>
<gene>
    <name evidence="1" type="ORF">CCUS01_01762</name>
</gene>
<reference evidence="1" key="1">
    <citation type="submission" date="2016-11" db="EMBL/GenBank/DDBJ databases">
        <title>The genome sequence of Colletotrichum cuscutae.</title>
        <authorList>
            <person name="Baroncelli R."/>
        </authorList>
    </citation>
    <scope>NUCLEOTIDE SEQUENCE</scope>
    <source>
        <strain evidence="1">IMI 304802</strain>
    </source>
</reference>
<comment type="caution">
    <text evidence="1">The sequence shown here is derived from an EMBL/GenBank/DDBJ whole genome shotgun (WGS) entry which is preliminary data.</text>
</comment>
<keyword evidence="2" id="KW-1185">Reference proteome</keyword>
<dbReference type="EMBL" id="MPDP01000282">
    <property type="protein sequence ID" value="KAK1457295.1"/>
    <property type="molecule type" value="Genomic_DNA"/>
</dbReference>
<organism evidence="1 2">
    <name type="scientific">Colletotrichum cuscutae</name>
    <dbReference type="NCBI Taxonomy" id="1209917"/>
    <lineage>
        <taxon>Eukaryota</taxon>
        <taxon>Fungi</taxon>
        <taxon>Dikarya</taxon>
        <taxon>Ascomycota</taxon>
        <taxon>Pezizomycotina</taxon>
        <taxon>Sordariomycetes</taxon>
        <taxon>Hypocreomycetidae</taxon>
        <taxon>Glomerellales</taxon>
        <taxon>Glomerellaceae</taxon>
        <taxon>Colletotrichum</taxon>
        <taxon>Colletotrichum acutatum species complex</taxon>
    </lineage>
</organism>
<protein>
    <submittedName>
        <fullName evidence="1">Uncharacterized protein</fullName>
    </submittedName>
</protein>
<feature type="non-terminal residue" evidence="1">
    <location>
        <position position="1"/>
    </location>
</feature>
<evidence type="ECO:0000313" key="1">
    <source>
        <dbReference type="EMBL" id="KAK1457295.1"/>
    </source>
</evidence>
<proteinExistence type="predicted"/>
<evidence type="ECO:0000313" key="2">
    <source>
        <dbReference type="Proteomes" id="UP001239213"/>
    </source>
</evidence>
<dbReference type="AlphaFoldDB" id="A0AAI9UH95"/>
<sequence length="204" mass="22380">WSLAGAEAGPWPSWAPKAYTGRGCEFPHSRAVGSGVLVLVTVRKWMWFVSCKKCWPRPFPTLVRLMSLLARVHLRPPSTNLSTTFVMSCLELTGKHRGTANYSVRCISLLDRKSLSRVTPCPLGAYMPLSKVSSRWASEIAKSTWLNSPRLHPAGTELSQGVTLPLSAFFAKFASTSLHFSVTISCCNPHSPPSLRLLSPDEPG</sequence>
<name>A0AAI9UH95_9PEZI</name>
<dbReference type="Proteomes" id="UP001239213">
    <property type="component" value="Unassembled WGS sequence"/>
</dbReference>